<dbReference type="Pfam" id="PF08007">
    <property type="entry name" value="JmjC_2"/>
    <property type="match status" value="1"/>
</dbReference>
<evidence type="ECO:0000256" key="1">
    <source>
        <dbReference type="ARBA" id="ARBA00001954"/>
    </source>
</evidence>
<dbReference type="InterPro" id="IPR003347">
    <property type="entry name" value="JmjC_dom"/>
</dbReference>
<reference evidence="5" key="1">
    <citation type="submission" date="2021-04" db="EMBL/GenBank/DDBJ databases">
        <title>A collection of bacterial strains from the Burkholderia cepacia Research Laboratory and Repository.</title>
        <authorList>
            <person name="Lipuma J."/>
            <person name="Spilker T."/>
        </authorList>
    </citation>
    <scope>NUCLEOTIDE SEQUENCE</scope>
    <source>
        <strain evidence="5">AU36012</strain>
    </source>
</reference>
<sequence>MIELNMKASHFVENYFDKRPILFRGALRNNFLSWEEVSEAIYIGESMTQGPRLNKGGFLDESKYIVNCGELGQVRRRLEKGILYDELRNGTTLVFNRMELTSYKVRLICKSISRFVGEHTVANGYIAFGEEESFGKHWDTHSVFAVQMMGRKRWLVYEPTHALPLKHQRSTGKQSECPAEPYMDVTIETGDILYLPRGWWHTAIPLNEETFHLAVGVHESTISDYIKYLANEIIGDFDAFRQTIPLGERRDIDLRLVANELARIVEDRNVLINYNDRRRRNFREASRPNLQLHAFRSKFQLDKEAKFLANTPLRSLAFDEGINGQSVPIGRNLERLHNFIFASTGAVSYKELRDCACEITSEEFDSLILKLLEVDVLELI</sequence>
<evidence type="ECO:0000259" key="4">
    <source>
        <dbReference type="PROSITE" id="PS51184"/>
    </source>
</evidence>
<dbReference type="RefSeq" id="WP_105785927.1">
    <property type="nucleotide sequence ID" value="NZ_CADEQF010000008.1"/>
</dbReference>
<dbReference type="SMART" id="SM00558">
    <property type="entry name" value="JmjC"/>
    <property type="match status" value="1"/>
</dbReference>
<organism evidence="5 6">
    <name type="scientific">Burkholderia ambifaria</name>
    <dbReference type="NCBI Taxonomy" id="152480"/>
    <lineage>
        <taxon>Bacteria</taxon>
        <taxon>Pseudomonadati</taxon>
        <taxon>Pseudomonadota</taxon>
        <taxon>Betaproteobacteria</taxon>
        <taxon>Burkholderiales</taxon>
        <taxon>Burkholderiaceae</taxon>
        <taxon>Burkholderia</taxon>
        <taxon>Burkholderia cepacia complex</taxon>
    </lineage>
</organism>
<dbReference type="GO" id="GO:0046872">
    <property type="term" value="F:metal ion binding"/>
    <property type="evidence" value="ECO:0007669"/>
    <property type="project" value="UniProtKB-KW"/>
</dbReference>
<dbReference type="SUPFAM" id="SSF51197">
    <property type="entry name" value="Clavaminate synthase-like"/>
    <property type="match status" value="1"/>
</dbReference>
<gene>
    <name evidence="5" type="ORF">KDW93_31335</name>
</gene>
<evidence type="ECO:0000313" key="5">
    <source>
        <dbReference type="EMBL" id="MBR8133391.1"/>
    </source>
</evidence>
<dbReference type="EMBL" id="JAGSVG010000041">
    <property type="protein sequence ID" value="MBR8133391.1"/>
    <property type="molecule type" value="Genomic_DNA"/>
</dbReference>
<accession>A0AA41EEH3</accession>
<evidence type="ECO:0000256" key="3">
    <source>
        <dbReference type="ARBA" id="ARBA00023004"/>
    </source>
</evidence>
<feature type="domain" description="JmjC" evidence="4">
    <location>
        <begin position="79"/>
        <end position="234"/>
    </location>
</feature>
<keyword evidence="2" id="KW-0479">Metal-binding</keyword>
<dbReference type="PROSITE" id="PS51184">
    <property type="entry name" value="JMJC"/>
    <property type="match status" value="1"/>
</dbReference>
<protein>
    <submittedName>
        <fullName evidence="5">Cupin-like domain-containing protein</fullName>
    </submittedName>
</protein>
<evidence type="ECO:0000256" key="2">
    <source>
        <dbReference type="ARBA" id="ARBA00022723"/>
    </source>
</evidence>
<dbReference type="AlphaFoldDB" id="A0AA41EEH3"/>
<dbReference type="InterPro" id="IPR039994">
    <property type="entry name" value="NO66-like"/>
</dbReference>
<dbReference type="Gene3D" id="2.60.120.650">
    <property type="entry name" value="Cupin"/>
    <property type="match status" value="1"/>
</dbReference>
<proteinExistence type="predicted"/>
<dbReference type="Proteomes" id="UP000682266">
    <property type="component" value="Unassembled WGS sequence"/>
</dbReference>
<name>A0AA41EEH3_9BURK</name>
<comment type="caution">
    <text evidence="5">The sequence shown here is derived from an EMBL/GenBank/DDBJ whole genome shotgun (WGS) entry which is preliminary data.</text>
</comment>
<comment type="cofactor">
    <cofactor evidence="1">
        <name>Fe(2+)</name>
        <dbReference type="ChEBI" id="CHEBI:29033"/>
    </cofactor>
</comment>
<dbReference type="PANTHER" id="PTHR13096:SF8">
    <property type="entry name" value="RIBOSOMAL OXYGENASE 1"/>
    <property type="match status" value="1"/>
</dbReference>
<dbReference type="PANTHER" id="PTHR13096">
    <property type="entry name" value="MINA53 MYC INDUCED NUCLEAR ANTIGEN"/>
    <property type="match status" value="1"/>
</dbReference>
<evidence type="ECO:0000313" key="6">
    <source>
        <dbReference type="Proteomes" id="UP000682266"/>
    </source>
</evidence>
<keyword evidence="3" id="KW-0408">Iron</keyword>